<name>A0A4R9K1R5_9LEPT</name>
<reference evidence="2" key="1">
    <citation type="journal article" date="2019" name="PLoS Negl. Trop. Dis.">
        <title>Revisiting the worldwide diversity of Leptospira species in the environment.</title>
        <authorList>
            <person name="Vincent A.T."/>
            <person name="Schiettekatte O."/>
            <person name="Bourhy P."/>
            <person name="Veyrier F.J."/>
            <person name="Picardeau M."/>
        </authorList>
    </citation>
    <scope>NUCLEOTIDE SEQUENCE [LARGE SCALE GENOMIC DNA]</scope>
    <source>
        <strain evidence="2">201702476</strain>
    </source>
</reference>
<dbReference type="Gene3D" id="3.40.50.1820">
    <property type="entry name" value="alpha/beta hydrolase"/>
    <property type="match status" value="1"/>
</dbReference>
<dbReference type="AlphaFoldDB" id="A0A4R9K1R5"/>
<dbReference type="Pfam" id="PF00561">
    <property type="entry name" value="Abhydrolase_1"/>
    <property type="match status" value="1"/>
</dbReference>
<evidence type="ECO:0000313" key="3">
    <source>
        <dbReference type="Proteomes" id="UP000297693"/>
    </source>
</evidence>
<protein>
    <submittedName>
        <fullName evidence="2">Alpha/beta hydrolase</fullName>
    </submittedName>
</protein>
<dbReference type="Proteomes" id="UP000297693">
    <property type="component" value="Unassembled WGS sequence"/>
</dbReference>
<organism evidence="2 3">
    <name type="scientific">Leptospira ognonensis</name>
    <dbReference type="NCBI Taxonomy" id="2484945"/>
    <lineage>
        <taxon>Bacteria</taxon>
        <taxon>Pseudomonadati</taxon>
        <taxon>Spirochaetota</taxon>
        <taxon>Spirochaetia</taxon>
        <taxon>Leptospirales</taxon>
        <taxon>Leptospiraceae</taxon>
        <taxon>Leptospira</taxon>
    </lineage>
</organism>
<feature type="domain" description="AB hydrolase-1" evidence="1">
    <location>
        <begin position="61"/>
        <end position="181"/>
    </location>
</feature>
<accession>A0A4R9K1R5</accession>
<dbReference type="GO" id="GO:0016787">
    <property type="term" value="F:hydrolase activity"/>
    <property type="evidence" value="ECO:0007669"/>
    <property type="project" value="UniProtKB-KW"/>
</dbReference>
<dbReference type="OrthoDB" id="9779853at2"/>
<dbReference type="InterPro" id="IPR029058">
    <property type="entry name" value="AB_hydrolase_fold"/>
</dbReference>
<dbReference type="EMBL" id="RQGD01000023">
    <property type="protein sequence ID" value="TGL59659.1"/>
    <property type="molecule type" value="Genomic_DNA"/>
</dbReference>
<sequence>MMRYKLFFLFFVTSIFCCQSGDEKYIRDLQISYRDISAGYFGADQKLFLVHSSCKEFPKEIVVFVHGSPGSWRDYKKFILDETLRNKYCLVTLDRPGFGNSMVDMSMPDIEKQADLIYEAMQDFRRQFSKLKEGTVFVGHSYGGPIIASIAKTRSSKFDQFIFISSPIDPSLEEIRWYNRIASYSLIRFLLSKEMNHSNEEMMPLREQLSGLVKDWKSQAKQFIVLHGDHDMLVPIENVKFFKNLLILGNKLTKTIVIEDENHFIPWTQHDLVVKSIMELEN</sequence>
<evidence type="ECO:0000259" key="1">
    <source>
        <dbReference type="Pfam" id="PF00561"/>
    </source>
</evidence>
<keyword evidence="2" id="KW-0378">Hydrolase</keyword>
<proteinExistence type="predicted"/>
<comment type="caution">
    <text evidence="2">The sequence shown here is derived from an EMBL/GenBank/DDBJ whole genome shotgun (WGS) entry which is preliminary data.</text>
</comment>
<gene>
    <name evidence="2" type="ORF">EHQ58_07900</name>
</gene>
<dbReference type="InterPro" id="IPR000073">
    <property type="entry name" value="AB_hydrolase_1"/>
</dbReference>
<dbReference type="PANTHER" id="PTHR42886:SF29">
    <property type="entry name" value="PUMMELIG, ISOFORM A"/>
    <property type="match status" value="1"/>
</dbReference>
<dbReference type="SUPFAM" id="SSF53474">
    <property type="entry name" value="alpha/beta-Hydrolases"/>
    <property type="match status" value="1"/>
</dbReference>
<keyword evidence="3" id="KW-1185">Reference proteome</keyword>
<evidence type="ECO:0000313" key="2">
    <source>
        <dbReference type="EMBL" id="TGL59659.1"/>
    </source>
</evidence>
<dbReference type="PANTHER" id="PTHR42886">
    <property type="entry name" value="RE40534P-RELATED"/>
    <property type="match status" value="1"/>
</dbReference>